<feature type="transmembrane region" description="Helical" evidence="2">
    <location>
        <begin position="161"/>
        <end position="181"/>
    </location>
</feature>
<feature type="region of interest" description="Disordered" evidence="1">
    <location>
        <begin position="1"/>
        <end position="64"/>
    </location>
</feature>
<dbReference type="GeneID" id="104744829"/>
<reference evidence="3" key="1">
    <citation type="journal article" date="2014" name="Nat. Commun.">
        <title>The emerging biofuel crop Camelina sativa retains a highly undifferentiated hexaploid genome structure.</title>
        <authorList>
            <person name="Kagale S."/>
            <person name="Koh C."/>
            <person name="Nixon J."/>
            <person name="Bollina V."/>
            <person name="Clarke W.E."/>
            <person name="Tuteja R."/>
            <person name="Spillane C."/>
            <person name="Robinson S.J."/>
            <person name="Links M.G."/>
            <person name="Clarke C."/>
            <person name="Higgins E.E."/>
            <person name="Huebert T."/>
            <person name="Sharpe A.G."/>
            <person name="Parkin I.A."/>
        </authorList>
    </citation>
    <scope>NUCLEOTIDE SEQUENCE [LARGE SCALE GENOMIC DNA]</scope>
    <source>
        <strain evidence="3">cv. DH55</strain>
    </source>
</reference>
<protein>
    <submittedName>
        <fullName evidence="4">Uncharacterized protein LOC104744829</fullName>
    </submittedName>
</protein>
<proteinExistence type="predicted"/>
<keyword evidence="2" id="KW-1133">Transmembrane helix</keyword>
<name>A0ABM0W160_CAMSA</name>
<organism evidence="3 4">
    <name type="scientific">Camelina sativa</name>
    <name type="common">False flax</name>
    <name type="synonym">Myagrum sativum</name>
    <dbReference type="NCBI Taxonomy" id="90675"/>
    <lineage>
        <taxon>Eukaryota</taxon>
        <taxon>Viridiplantae</taxon>
        <taxon>Streptophyta</taxon>
        <taxon>Embryophyta</taxon>
        <taxon>Tracheophyta</taxon>
        <taxon>Spermatophyta</taxon>
        <taxon>Magnoliopsida</taxon>
        <taxon>eudicotyledons</taxon>
        <taxon>Gunneridae</taxon>
        <taxon>Pentapetalae</taxon>
        <taxon>rosids</taxon>
        <taxon>malvids</taxon>
        <taxon>Brassicales</taxon>
        <taxon>Brassicaceae</taxon>
        <taxon>Camelineae</taxon>
        <taxon>Camelina</taxon>
    </lineage>
</organism>
<gene>
    <name evidence="4" type="primary">LOC104744829</name>
</gene>
<dbReference type="Proteomes" id="UP000694864">
    <property type="component" value="Chromosome 15"/>
</dbReference>
<accession>A0ABM0W160</accession>
<evidence type="ECO:0000313" key="4">
    <source>
        <dbReference type="RefSeq" id="XP_010464235.1"/>
    </source>
</evidence>
<keyword evidence="2" id="KW-0812">Transmembrane</keyword>
<evidence type="ECO:0000256" key="1">
    <source>
        <dbReference type="SAM" id="MobiDB-lite"/>
    </source>
</evidence>
<feature type="compositionally biased region" description="Basic and acidic residues" evidence="1">
    <location>
        <begin position="18"/>
        <end position="37"/>
    </location>
</feature>
<keyword evidence="3" id="KW-1185">Reference proteome</keyword>
<evidence type="ECO:0000313" key="3">
    <source>
        <dbReference type="Proteomes" id="UP000694864"/>
    </source>
</evidence>
<reference evidence="4" key="2">
    <citation type="submission" date="2025-08" db="UniProtKB">
        <authorList>
            <consortium name="RefSeq"/>
        </authorList>
    </citation>
    <scope>IDENTIFICATION</scope>
    <source>
        <tissue evidence="4">Leaf</tissue>
    </source>
</reference>
<dbReference type="RefSeq" id="XP_010464235.1">
    <property type="nucleotide sequence ID" value="XM_010465933.2"/>
</dbReference>
<feature type="compositionally biased region" description="Polar residues" evidence="1">
    <location>
        <begin position="38"/>
        <end position="47"/>
    </location>
</feature>
<sequence>MKDIQIPRKNFARSSDLGAKRVKDPEMKNRKVAEKRQSATFSDVSFESTKDPIESTPISQISSAISDSEAESVIQGSKLDFSSTPEICLPTDDSTVSTITTSVEARIDTSSTDQIHSIVDLSASVQSLRAEINELKKLICSVVSSEERSWVDRIVTMKFRVVLLSFIIWGILAAFVVFFSSGENVDYYGPLPT</sequence>
<evidence type="ECO:0000256" key="2">
    <source>
        <dbReference type="SAM" id="Phobius"/>
    </source>
</evidence>
<keyword evidence="2" id="KW-0472">Membrane</keyword>